<dbReference type="EMBL" id="CAJOAZ010002129">
    <property type="protein sequence ID" value="CAF3897382.1"/>
    <property type="molecule type" value="Genomic_DNA"/>
</dbReference>
<proteinExistence type="predicted"/>
<feature type="non-terminal residue" evidence="2">
    <location>
        <position position="1"/>
    </location>
</feature>
<reference evidence="2" key="1">
    <citation type="submission" date="2021-02" db="EMBL/GenBank/DDBJ databases">
        <authorList>
            <person name="Nowell W R."/>
        </authorList>
    </citation>
    <scope>NUCLEOTIDE SEQUENCE</scope>
</reference>
<sequence length="81" mass="8766">MPTASSAAYGVYVPRPVTRQITYINVRPKVDSYAQAPLAVAPPTQWAPPPYGQWIPPPSQQWVSPSSIQLESSSSLTPSLT</sequence>
<dbReference type="Proteomes" id="UP000663844">
    <property type="component" value="Unassembled WGS sequence"/>
</dbReference>
<gene>
    <name evidence="2" type="ORF">OXD698_LOCUS23749</name>
</gene>
<name>A0A819HH49_9BILA</name>
<comment type="caution">
    <text evidence="2">The sequence shown here is derived from an EMBL/GenBank/DDBJ whole genome shotgun (WGS) entry which is preliminary data.</text>
</comment>
<evidence type="ECO:0000313" key="2">
    <source>
        <dbReference type="EMBL" id="CAF3897382.1"/>
    </source>
</evidence>
<feature type="region of interest" description="Disordered" evidence="1">
    <location>
        <begin position="62"/>
        <end position="81"/>
    </location>
</feature>
<accession>A0A819HH49</accession>
<evidence type="ECO:0000256" key="1">
    <source>
        <dbReference type="SAM" id="MobiDB-lite"/>
    </source>
</evidence>
<evidence type="ECO:0000313" key="3">
    <source>
        <dbReference type="Proteomes" id="UP000663844"/>
    </source>
</evidence>
<organism evidence="2 3">
    <name type="scientific">Adineta steineri</name>
    <dbReference type="NCBI Taxonomy" id="433720"/>
    <lineage>
        <taxon>Eukaryota</taxon>
        <taxon>Metazoa</taxon>
        <taxon>Spiralia</taxon>
        <taxon>Gnathifera</taxon>
        <taxon>Rotifera</taxon>
        <taxon>Eurotatoria</taxon>
        <taxon>Bdelloidea</taxon>
        <taxon>Adinetida</taxon>
        <taxon>Adinetidae</taxon>
        <taxon>Adineta</taxon>
    </lineage>
</organism>
<dbReference type="AlphaFoldDB" id="A0A819HH49"/>
<protein>
    <submittedName>
        <fullName evidence="2">Uncharacterized protein</fullName>
    </submittedName>
</protein>